<reference evidence="8 9" key="1">
    <citation type="submission" date="2023-07" db="EMBL/GenBank/DDBJ databases">
        <title>Sequencing the genomes of 1000 actinobacteria strains.</title>
        <authorList>
            <person name="Klenk H.-P."/>
        </authorList>
    </citation>
    <scope>NUCLEOTIDE SEQUENCE [LARGE SCALE GENOMIC DNA]</scope>
    <source>
        <strain evidence="8 9">DSM 44508</strain>
    </source>
</reference>
<dbReference type="InterPro" id="IPR020846">
    <property type="entry name" value="MFS_dom"/>
</dbReference>
<organism evidence="8 9">
    <name type="scientific">Corynebacterium felinum</name>
    <dbReference type="NCBI Taxonomy" id="131318"/>
    <lineage>
        <taxon>Bacteria</taxon>
        <taxon>Bacillati</taxon>
        <taxon>Actinomycetota</taxon>
        <taxon>Actinomycetes</taxon>
        <taxon>Mycobacteriales</taxon>
        <taxon>Corynebacteriaceae</taxon>
        <taxon>Corynebacterium</taxon>
    </lineage>
</organism>
<dbReference type="EMBL" id="JAVDYF010000001">
    <property type="protein sequence ID" value="MDR7355243.1"/>
    <property type="molecule type" value="Genomic_DNA"/>
</dbReference>
<feature type="transmembrane region" description="Helical" evidence="6">
    <location>
        <begin position="102"/>
        <end position="121"/>
    </location>
</feature>
<keyword evidence="4 6" id="KW-1133">Transmembrane helix</keyword>
<accession>A0ABU2BBW8</accession>
<dbReference type="PANTHER" id="PTHR23513:SF6">
    <property type="entry name" value="MAJOR FACILITATOR SUPERFAMILY ASSOCIATED DOMAIN-CONTAINING PROTEIN"/>
    <property type="match status" value="1"/>
</dbReference>
<feature type="transmembrane region" description="Helical" evidence="6">
    <location>
        <begin position="21"/>
        <end position="39"/>
    </location>
</feature>
<evidence type="ECO:0000256" key="5">
    <source>
        <dbReference type="ARBA" id="ARBA00023136"/>
    </source>
</evidence>
<evidence type="ECO:0000313" key="8">
    <source>
        <dbReference type="EMBL" id="MDR7355243.1"/>
    </source>
</evidence>
<sequence>MNIVKNNPAFARLQAANVLNELGLAISYVIIPLTILTVYNSPFLAGLISALCLAARTLSAIFSGAIADRINPSLLLKASFGAEFLLWGALALLLYFQVANVYIIALLSIIVAAISTIDGPAEFVVLKRIMPTAELGAATSITEARSSTAQLVGNPIGGALYSLGGAAALGIQAAIHCVAALCVPQVRDACTPGAEDTTRAPRFFTEVKYGFRLVFGDTALRHLMYVSSIANLGVVPMSFVLLTVFQQKNTDSWIIGILLSCFGVGVILGAPLAARLSSTVRLSTLLIIALSMFVLTTLGLIVGSAHPWSAGILVIISGLALPALNSAITSYTVAVTEEKDVGKVFSASGVFGMILAPLGIFVAGVLLAHVGALWVFLSQALVMALALALTRIFHGVGLKRCVKSKESAS</sequence>
<dbReference type="RefSeq" id="WP_277104903.1">
    <property type="nucleotide sequence ID" value="NZ_BAAAJS010000058.1"/>
</dbReference>
<gene>
    <name evidence="8" type="ORF">J2S37_001781</name>
</gene>
<dbReference type="Pfam" id="PF07690">
    <property type="entry name" value="MFS_1"/>
    <property type="match status" value="1"/>
</dbReference>
<evidence type="ECO:0000256" key="2">
    <source>
        <dbReference type="ARBA" id="ARBA00022475"/>
    </source>
</evidence>
<evidence type="ECO:0000259" key="7">
    <source>
        <dbReference type="PROSITE" id="PS50850"/>
    </source>
</evidence>
<evidence type="ECO:0000313" key="9">
    <source>
        <dbReference type="Proteomes" id="UP001183619"/>
    </source>
</evidence>
<feature type="domain" description="Major facilitator superfamily (MFS) profile" evidence="7">
    <location>
        <begin position="217"/>
        <end position="409"/>
    </location>
</feature>
<evidence type="ECO:0000256" key="3">
    <source>
        <dbReference type="ARBA" id="ARBA00022692"/>
    </source>
</evidence>
<dbReference type="PANTHER" id="PTHR23513">
    <property type="entry name" value="INTEGRAL MEMBRANE EFFLUX PROTEIN-RELATED"/>
    <property type="match status" value="1"/>
</dbReference>
<dbReference type="Proteomes" id="UP001183619">
    <property type="component" value="Unassembled WGS sequence"/>
</dbReference>
<keyword evidence="5 6" id="KW-0472">Membrane</keyword>
<feature type="transmembrane region" description="Helical" evidence="6">
    <location>
        <begin position="252"/>
        <end position="273"/>
    </location>
</feature>
<dbReference type="SUPFAM" id="SSF103473">
    <property type="entry name" value="MFS general substrate transporter"/>
    <property type="match status" value="1"/>
</dbReference>
<feature type="transmembrane region" description="Helical" evidence="6">
    <location>
        <begin position="74"/>
        <end position="96"/>
    </location>
</feature>
<evidence type="ECO:0000256" key="1">
    <source>
        <dbReference type="ARBA" id="ARBA00004651"/>
    </source>
</evidence>
<keyword evidence="3 6" id="KW-0812">Transmembrane</keyword>
<dbReference type="InterPro" id="IPR036259">
    <property type="entry name" value="MFS_trans_sf"/>
</dbReference>
<name>A0ABU2BBW8_9CORY</name>
<keyword evidence="9" id="KW-1185">Reference proteome</keyword>
<protein>
    <submittedName>
        <fullName evidence="8">MFS family permease</fullName>
    </submittedName>
</protein>
<feature type="transmembrane region" description="Helical" evidence="6">
    <location>
        <begin position="223"/>
        <end position="246"/>
    </location>
</feature>
<dbReference type="InterPro" id="IPR011701">
    <property type="entry name" value="MFS"/>
</dbReference>
<dbReference type="CDD" id="cd06173">
    <property type="entry name" value="MFS_MefA_like"/>
    <property type="match status" value="1"/>
</dbReference>
<evidence type="ECO:0000256" key="4">
    <source>
        <dbReference type="ARBA" id="ARBA00022989"/>
    </source>
</evidence>
<dbReference type="PROSITE" id="PS50850">
    <property type="entry name" value="MFS"/>
    <property type="match status" value="1"/>
</dbReference>
<evidence type="ECO:0000256" key="6">
    <source>
        <dbReference type="SAM" id="Phobius"/>
    </source>
</evidence>
<comment type="subcellular location">
    <subcellularLocation>
        <location evidence="1">Cell membrane</location>
        <topology evidence="1">Multi-pass membrane protein</topology>
    </subcellularLocation>
</comment>
<comment type="caution">
    <text evidence="8">The sequence shown here is derived from an EMBL/GenBank/DDBJ whole genome shotgun (WGS) entry which is preliminary data.</text>
</comment>
<feature type="transmembrane region" description="Helical" evidence="6">
    <location>
        <begin position="345"/>
        <end position="367"/>
    </location>
</feature>
<proteinExistence type="predicted"/>
<keyword evidence="2" id="KW-1003">Cell membrane</keyword>
<dbReference type="Gene3D" id="1.20.1250.20">
    <property type="entry name" value="MFS general substrate transporter like domains"/>
    <property type="match status" value="1"/>
</dbReference>
<feature type="transmembrane region" description="Helical" evidence="6">
    <location>
        <begin position="45"/>
        <end position="67"/>
    </location>
</feature>
<feature type="transmembrane region" description="Helical" evidence="6">
    <location>
        <begin position="373"/>
        <end position="393"/>
    </location>
</feature>
<feature type="transmembrane region" description="Helical" evidence="6">
    <location>
        <begin position="311"/>
        <end position="333"/>
    </location>
</feature>
<feature type="transmembrane region" description="Helical" evidence="6">
    <location>
        <begin position="285"/>
        <end position="305"/>
    </location>
</feature>